<dbReference type="Pfam" id="PF01965">
    <property type="entry name" value="DJ-1_PfpI"/>
    <property type="match status" value="1"/>
</dbReference>
<accession>A0ABV7HII7</accession>
<evidence type="ECO:0000256" key="1">
    <source>
        <dbReference type="ARBA" id="ARBA00023015"/>
    </source>
</evidence>
<dbReference type="SUPFAM" id="SSF52317">
    <property type="entry name" value="Class I glutamine amidotransferase-like"/>
    <property type="match status" value="1"/>
</dbReference>
<dbReference type="PANTHER" id="PTHR46796">
    <property type="entry name" value="HTH-TYPE TRANSCRIPTIONAL ACTIVATOR RHAS-RELATED"/>
    <property type="match status" value="1"/>
</dbReference>
<dbReference type="Pfam" id="PF12833">
    <property type="entry name" value="HTH_18"/>
    <property type="match status" value="1"/>
</dbReference>
<keyword evidence="2" id="KW-0238">DNA-binding</keyword>
<dbReference type="InterPro" id="IPR002818">
    <property type="entry name" value="DJ-1/PfpI"/>
</dbReference>
<keyword evidence="1" id="KW-0805">Transcription regulation</keyword>
<evidence type="ECO:0000313" key="5">
    <source>
        <dbReference type="EMBL" id="MFC3152245.1"/>
    </source>
</evidence>
<dbReference type="InterPro" id="IPR029062">
    <property type="entry name" value="Class_I_gatase-like"/>
</dbReference>
<dbReference type="CDD" id="cd03136">
    <property type="entry name" value="GATase1_AraC_ArgR_like"/>
    <property type="match status" value="1"/>
</dbReference>
<comment type="caution">
    <text evidence="5">The sequence shown here is derived from an EMBL/GenBank/DDBJ whole genome shotgun (WGS) entry which is preliminary data.</text>
</comment>
<evidence type="ECO:0000256" key="3">
    <source>
        <dbReference type="ARBA" id="ARBA00023163"/>
    </source>
</evidence>
<keyword evidence="3" id="KW-0804">Transcription</keyword>
<dbReference type="Proteomes" id="UP001595476">
    <property type="component" value="Unassembled WGS sequence"/>
</dbReference>
<evidence type="ECO:0000259" key="4">
    <source>
        <dbReference type="PROSITE" id="PS01124"/>
    </source>
</evidence>
<dbReference type="Gene3D" id="3.40.50.880">
    <property type="match status" value="1"/>
</dbReference>
<sequence length="339" mass="37769">MSEFKNSPSMIHATKPEFPVAPGELRQLVVLLLPGFSNLVLGSATAPIMATNSILGEDQYKLRFAGFDCTQVQAEAGNSVEVEPIEAIEKGQALIICGGSPVSYQSQPELVAWVKANSYRYGLVCGLATGGLVMAEAGLLVNHRAAIHWWNDAFLYDRFPNVRIVEDSFVVDRHRATSRGGTSTMDMMTFLLARDHGPELAESLAQHFIRARIGGTTKTHRRVLTNQQSEEQPKLQNAIELMEANIEEPLSADDIAGHIGISRRQLERLFKKYLDSVPSKYYQQVRLERARSLLHQSNLSIMEIALQCGYSSGAHLSTSYRNNYGMTPSEERRRKAQFQ</sequence>
<dbReference type="EMBL" id="JBHRSZ010000006">
    <property type="protein sequence ID" value="MFC3152245.1"/>
    <property type="molecule type" value="Genomic_DNA"/>
</dbReference>
<dbReference type="PROSITE" id="PS00041">
    <property type="entry name" value="HTH_ARAC_FAMILY_1"/>
    <property type="match status" value="1"/>
</dbReference>
<dbReference type="SUPFAM" id="SSF46689">
    <property type="entry name" value="Homeodomain-like"/>
    <property type="match status" value="2"/>
</dbReference>
<dbReference type="SMART" id="SM00342">
    <property type="entry name" value="HTH_ARAC"/>
    <property type="match status" value="1"/>
</dbReference>
<dbReference type="RefSeq" id="WP_386722173.1">
    <property type="nucleotide sequence ID" value="NZ_JBHRSZ010000006.1"/>
</dbReference>
<dbReference type="InterPro" id="IPR018062">
    <property type="entry name" value="HTH_AraC-typ_CS"/>
</dbReference>
<protein>
    <submittedName>
        <fullName evidence="5">GlxA family transcriptional regulator</fullName>
    </submittedName>
</protein>
<dbReference type="PROSITE" id="PS01124">
    <property type="entry name" value="HTH_ARAC_FAMILY_2"/>
    <property type="match status" value="1"/>
</dbReference>
<feature type="domain" description="HTH araC/xylS-type" evidence="4">
    <location>
        <begin position="236"/>
        <end position="334"/>
    </location>
</feature>
<dbReference type="PANTHER" id="PTHR46796:SF6">
    <property type="entry name" value="ARAC SUBFAMILY"/>
    <property type="match status" value="1"/>
</dbReference>
<dbReference type="InterPro" id="IPR018060">
    <property type="entry name" value="HTH_AraC"/>
</dbReference>
<organism evidence="5 6">
    <name type="scientific">Litoribrevibacter euphylliae</name>
    <dbReference type="NCBI Taxonomy" id="1834034"/>
    <lineage>
        <taxon>Bacteria</taxon>
        <taxon>Pseudomonadati</taxon>
        <taxon>Pseudomonadota</taxon>
        <taxon>Gammaproteobacteria</taxon>
        <taxon>Oceanospirillales</taxon>
        <taxon>Oceanospirillaceae</taxon>
        <taxon>Litoribrevibacter</taxon>
    </lineage>
</organism>
<dbReference type="InterPro" id="IPR009057">
    <property type="entry name" value="Homeodomain-like_sf"/>
</dbReference>
<dbReference type="Gene3D" id="1.10.10.60">
    <property type="entry name" value="Homeodomain-like"/>
    <property type="match status" value="1"/>
</dbReference>
<dbReference type="InterPro" id="IPR050204">
    <property type="entry name" value="AraC_XylS_family_regulators"/>
</dbReference>
<evidence type="ECO:0000256" key="2">
    <source>
        <dbReference type="ARBA" id="ARBA00023125"/>
    </source>
</evidence>
<name>A0ABV7HII7_9GAMM</name>
<gene>
    <name evidence="5" type="ORF">ACFOEK_14515</name>
</gene>
<reference evidence="6" key="1">
    <citation type="journal article" date="2019" name="Int. J. Syst. Evol. Microbiol.">
        <title>The Global Catalogue of Microorganisms (GCM) 10K type strain sequencing project: providing services to taxonomists for standard genome sequencing and annotation.</title>
        <authorList>
            <consortium name="The Broad Institute Genomics Platform"/>
            <consortium name="The Broad Institute Genome Sequencing Center for Infectious Disease"/>
            <person name="Wu L."/>
            <person name="Ma J."/>
        </authorList>
    </citation>
    <scope>NUCLEOTIDE SEQUENCE [LARGE SCALE GENOMIC DNA]</scope>
    <source>
        <strain evidence="6">KCTC 52438</strain>
    </source>
</reference>
<evidence type="ECO:0000313" key="6">
    <source>
        <dbReference type="Proteomes" id="UP001595476"/>
    </source>
</evidence>
<keyword evidence="6" id="KW-1185">Reference proteome</keyword>
<proteinExistence type="predicted"/>